<reference evidence="2" key="1">
    <citation type="journal article" date="2022" name="Int. J. Mol. Sci.">
        <title>Draft Genome of Tanacetum Coccineum: Genomic Comparison of Closely Related Tanacetum-Family Plants.</title>
        <authorList>
            <person name="Yamashiro T."/>
            <person name="Shiraishi A."/>
            <person name="Nakayama K."/>
            <person name="Satake H."/>
        </authorList>
    </citation>
    <scope>NUCLEOTIDE SEQUENCE</scope>
</reference>
<evidence type="ECO:0000313" key="2">
    <source>
        <dbReference type="EMBL" id="GJS58268.1"/>
    </source>
</evidence>
<feature type="compositionally biased region" description="Basic and acidic residues" evidence="1">
    <location>
        <begin position="94"/>
        <end position="118"/>
    </location>
</feature>
<dbReference type="EMBL" id="BQNB010009067">
    <property type="protein sequence ID" value="GJS58268.1"/>
    <property type="molecule type" value="Genomic_DNA"/>
</dbReference>
<feature type="compositionally biased region" description="Basic residues" evidence="1">
    <location>
        <begin position="80"/>
        <end position="93"/>
    </location>
</feature>
<dbReference type="Proteomes" id="UP001151760">
    <property type="component" value="Unassembled WGS sequence"/>
</dbReference>
<gene>
    <name evidence="2" type="ORF">Tco_0653052</name>
</gene>
<name>A0ABQ4WZP7_9ASTR</name>
<evidence type="ECO:0000256" key="1">
    <source>
        <dbReference type="SAM" id="MobiDB-lite"/>
    </source>
</evidence>
<proteinExistence type="predicted"/>
<protein>
    <submittedName>
        <fullName evidence="2">Uncharacterized protein</fullName>
    </submittedName>
</protein>
<sequence length="211" mass="23034">MKKEACGKKWEEGGAERGYRGLEILGFAVAGLRLLRDEQYGEAGGGESMAGGAVGWGGRVVWGKIAQRSGHEGRGGKGTGGRRGRGGRLRKKEGRGVKEQEAETERNERVQDTEETKEGGSGNKGGKRQWDFMLIDWSLSLDGLFFPVCSWVRDLVGIALADYVVSCRMGVLSSGGRGEQQVEIRRSADEELGMELTEETHVFDCNFLLFA</sequence>
<evidence type="ECO:0000313" key="3">
    <source>
        <dbReference type="Proteomes" id="UP001151760"/>
    </source>
</evidence>
<accession>A0ABQ4WZP7</accession>
<keyword evidence="3" id="KW-1185">Reference proteome</keyword>
<comment type="caution">
    <text evidence="2">The sequence shown here is derived from an EMBL/GenBank/DDBJ whole genome shotgun (WGS) entry which is preliminary data.</text>
</comment>
<organism evidence="2 3">
    <name type="scientific">Tanacetum coccineum</name>
    <dbReference type="NCBI Taxonomy" id="301880"/>
    <lineage>
        <taxon>Eukaryota</taxon>
        <taxon>Viridiplantae</taxon>
        <taxon>Streptophyta</taxon>
        <taxon>Embryophyta</taxon>
        <taxon>Tracheophyta</taxon>
        <taxon>Spermatophyta</taxon>
        <taxon>Magnoliopsida</taxon>
        <taxon>eudicotyledons</taxon>
        <taxon>Gunneridae</taxon>
        <taxon>Pentapetalae</taxon>
        <taxon>asterids</taxon>
        <taxon>campanulids</taxon>
        <taxon>Asterales</taxon>
        <taxon>Asteraceae</taxon>
        <taxon>Asteroideae</taxon>
        <taxon>Anthemideae</taxon>
        <taxon>Anthemidinae</taxon>
        <taxon>Tanacetum</taxon>
    </lineage>
</organism>
<reference evidence="2" key="2">
    <citation type="submission" date="2022-01" db="EMBL/GenBank/DDBJ databases">
        <authorList>
            <person name="Yamashiro T."/>
            <person name="Shiraishi A."/>
            <person name="Satake H."/>
            <person name="Nakayama K."/>
        </authorList>
    </citation>
    <scope>NUCLEOTIDE SEQUENCE</scope>
</reference>
<feature type="region of interest" description="Disordered" evidence="1">
    <location>
        <begin position="67"/>
        <end position="125"/>
    </location>
</feature>